<dbReference type="EMBL" id="FN554970">
    <property type="protein sequence ID" value="CBH12245.1"/>
    <property type="molecule type" value="Genomic_DNA"/>
</dbReference>
<dbReference type="AlphaFoldDB" id="C9ZSA9"/>
<accession>C9ZSA9</accession>
<dbReference type="KEGG" id="tbg:TbgDal_VII2117"/>
<keyword evidence="1" id="KW-0472">Membrane</keyword>
<name>C9ZSA9_TRYB9</name>
<dbReference type="RefSeq" id="XP_011774528.1">
    <property type="nucleotide sequence ID" value="XM_011776226.1"/>
</dbReference>
<sequence>MLLMTSFPCECWCISIFSLFMIRYYKLFLYLFIKCYLILVNTIPKYLCFLSLLLSISGVVVHTSLPRLNHTTINSINIYHLPCHVTRKGIPIGKIPCNVCHKFL</sequence>
<dbReference type="Proteomes" id="UP000002316">
    <property type="component" value="Chromosome 7"/>
</dbReference>
<proteinExistence type="predicted"/>
<feature type="transmembrane region" description="Helical" evidence="1">
    <location>
        <begin position="45"/>
        <end position="65"/>
    </location>
</feature>
<keyword evidence="1" id="KW-0812">Transmembrane</keyword>
<evidence type="ECO:0000256" key="1">
    <source>
        <dbReference type="SAM" id="Phobius"/>
    </source>
</evidence>
<evidence type="ECO:0000313" key="2">
    <source>
        <dbReference type="EMBL" id="CBH12245.1"/>
    </source>
</evidence>
<organism evidence="2 3">
    <name type="scientific">Trypanosoma brucei gambiense (strain MHOM/CI/86/DAL972)</name>
    <dbReference type="NCBI Taxonomy" id="679716"/>
    <lineage>
        <taxon>Eukaryota</taxon>
        <taxon>Discoba</taxon>
        <taxon>Euglenozoa</taxon>
        <taxon>Kinetoplastea</taxon>
        <taxon>Metakinetoplastina</taxon>
        <taxon>Trypanosomatida</taxon>
        <taxon>Trypanosomatidae</taxon>
        <taxon>Trypanosoma</taxon>
    </lineage>
</organism>
<gene>
    <name evidence="2" type="ORF">TbgDal_VII2117</name>
</gene>
<protein>
    <submittedName>
        <fullName evidence="2">Uncharacterized protein</fullName>
    </submittedName>
</protein>
<keyword evidence="1" id="KW-1133">Transmembrane helix</keyword>
<feature type="transmembrane region" description="Helical" evidence="1">
    <location>
        <begin position="12"/>
        <end position="33"/>
    </location>
</feature>
<reference evidence="3" key="1">
    <citation type="journal article" date="2010" name="PLoS Negl. Trop. Dis.">
        <title>The genome sequence of Trypanosoma brucei gambiense, causative agent of chronic human african trypanosomiasis.</title>
        <authorList>
            <person name="Jackson A.P."/>
            <person name="Sanders M."/>
            <person name="Berry A."/>
            <person name="McQuillan J."/>
            <person name="Aslett M.A."/>
            <person name="Quail M.A."/>
            <person name="Chukualim B."/>
            <person name="Capewell P."/>
            <person name="MacLeod A."/>
            <person name="Melville S.E."/>
            <person name="Gibson W."/>
            <person name="Barry J.D."/>
            <person name="Berriman M."/>
            <person name="Hertz-Fowler C."/>
        </authorList>
    </citation>
    <scope>NUCLEOTIDE SEQUENCE [LARGE SCALE GENOMIC DNA]</scope>
    <source>
        <strain evidence="3">MHOM/CI/86/DAL972</strain>
    </source>
</reference>
<evidence type="ECO:0000313" key="3">
    <source>
        <dbReference type="Proteomes" id="UP000002316"/>
    </source>
</evidence>
<dbReference type="GeneID" id="23862360"/>